<organism evidence="8 9">
    <name type="scientific">Candidatus Doudnabacteria bacterium Gr01-1014_77</name>
    <dbReference type="NCBI Taxonomy" id="2017133"/>
    <lineage>
        <taxon>Bacteria</taxon>
        <taxon>Candidatus Doudnaibacteriota</taxon>
    </lineage>
</organism>
<dbReference type="PANTHER" id="PTHR11741:SF10">
    <property type="entry name" value="POLYPROTEIN OF EF-TS, CHLOROPLASTIC"/>
    <property type="match status" value="1"/>
</dbReference>
<keyword evidence="6" id="KW-0963">Cytoplasm</keyword>
<dbReference type="InterPro" id="IPR014039">
    <property type="entry name" value="Transl_elong_EFTs/EF1B_dimer"/>
</dbReference>
<evidence type="ECO:0000256" key="2">
    <source>
        <dbReference type="ARBA" id="ARBA00016956"/>
    </source>
</evidence>
<evidence type="ECO:0000256" key="4">
    <source>
        <dbReference type="ARBA" id="ARBA00022917"/>
    </source>
</evidence>
<evidence type="ECO:0000256" key="1">
    <source>
        <dbReference type="ARBA" id="ARBA00005532"/>
    </source>
</evidence>
<dbReference type="NCBIfam" id="TIGR00116">
    <property type="entry name" value="tsf"/>
    <property type="match status" value="1"/>
</dbReference>
<comment type="function">
    <text evidence="5 6">Associates with the EF-Tu.GDP complex and induces the exchange of GDP to GTP. It remains bound to the aminoacyl-tRNA.EF-Tu.GTP complex up to the GTP hydrolysis stage on the ribosome.</text>
</comment>
<dbReference type="GO" id="GO:0005737">
    <property type="term" value="C:cytoplasm"/>
    <property type="evidence" value="ECO:0007669"/>
    <property type="project" value="UniProtKB-SubCell"/>
</dbReference>
<dbReference type="Gene3D" id="1.10.8.10">
    <property type="entry name" value="DNA helicase RuvA subunit, C-terminal domain"/>
    <property type="match status" value="1"/>
</dbReference>
<dbReference type="Proteomes" id="UP000319613">
    <property type="component" value="Unassembled WGS sequence"/>
</dbReference>
<sequence>MELLKELRELTGAGITDVKAALDEAGNDKEKAIEILRKKGQSKVLKKADRVANEGIVESYIHAGGKVGVLLELNTETDFVARTDDFKGLAKEIALHIAASNPLYVNISDVPAEVIEKEKEIYKEQAKDSGKPDAVVEKMIEGKLAKYYEETCLMEQAFVKDPEKKIKDLLSDAVAKLGENIVVRRFTRYHLGN</sequence>
<dbReference type="GO" id="GO:0003746">
    <property type="term" value="F:translation elongation factor activity"/>
    <property type="evidence" value="ECO:0007669"/>
    <property type="project" value="UniProtKB-UniRule"/>
</dbReference>
<dbReference type="CDD" id="cd14275">
    <property type="entry name" value="UBA_EF-Ts"/>
    <property type="match status" value="1"/>
</dbReference>
<dbReference type="Pfam" id="PF00889">
    <property type="entry name" value="EF_TS"/>
    <property type="match status" value="1"/>
</dbReference>
<accession>A0A554J9Y1</accession>
<comment type="caution">
    <text evidence="8">The sequence shown here is derived from an EMBL/GenBank/DDBJ whole genome shotgun (WGS) entry which is preliminary data.</text>
</comment>
<keyword evidence="3 6" id="KW-0251">Elongation factor</keyword>
<comment type="similarity">
    <text evidence="1 6">Belongs to the EF-Ts family.</text>
</comment>
<evidence type="ECO:0000256" key="6">
    <source>
        <dbReference type="HAMAP-Rule" id="MF_00050"/>
    </source>
</evidence>
<dbReference type="Gene3D" id="1.10.286.20">
    <property type="match status" value="1"/>
</dbReference>
<dbReference type="EMBL" id="VMFF01000064">
    <property type="protein sequence ID" value="TSC65169.1"/>
    <property type="molecule type" value="Genomic_DNA"/>
</dbReference>
<evidence type="ECO:0000259" key="7">
    <source>
        <dbReference type="Pfam" id="PF00889"/>
    </source>
</evidence>
<dbReference type="InterPro" id="IPR036402">
    <property type="entry name" value="EF-Ts_dimer_sf"/>
</dbReference>
<dbReference type="SUPFAM" id="SSF54713">
    <property type="entry name" value="Elongation factor Ts (EF-Ts), dimerisation domain"/>
    <property type="match status" value="1"/>
</dbReference>
<protein>
    <recommendedName>
        <fullName evidence="2 6">Elongation factor Ts</fullName>
        <shortName evidence="6">EF-Ts</shortName>
    </recommendedName>
</protein>
<dbReference type="InterPro" id="IPR001816">
    <property type="entry name" value="Transl_elong_EFTs/EF1B"/>
</dbReference>
<dbReference type="HAMAP" id="MF_00050">
    <property type="entry name" value="EF_Ts"/>
    <property type="match status" value="1"/>
</dbReference>
<feature type="region of interest" description="Involved in Mg(2+) ion dislocation from EF-Tu" evidence="6">
    <location>
        <begin position="77"/>
        <end position="80"/>
    </location>
</feature>
<evidence type="ECO:0000313" key="8">
    <source>
        <dbReference type="EMBL" id="TSC65169.1"/>
    </source>
</evidence>
<dbReference type="InterPro" id="IPR009060">
    <property type="entry name" value="UBA-like_sf"/>
</dbReference>
<proteinExistence type="inferred from homology"/>
<gene>
    <name evidence="6" type="primary">tsf</name>
    <name evidence="8" type="ORF">G01um101477_597</name>
</gene>
<reference evidence="8 9" key="1">
    <citation type="submission" date="2017-07" db="EMBL/GenBank/DDBJ databases">
        <title>Mechanisms for carbon and nitrogen cycling indicate functional differentiation within the Candidate Phyla Radiation.</title>
        <authorList>
            <person name="Danczak R.E."/>
            <person name="Johnston M.D."/>
            <person name="Kenah C."/>
            <person name="Slattery M."/>
            <person name="Wrighton K.C."/>
            <person name="Wilkins M.J."/>
        </authorList>
    </citation>
    <scope>NUCLEOTIDE SEQUENCE [LARGE SCALE GENOMIC DNA]</scope>
    <source>
        <strain evidence="8">Gr01-1014_77</strain>
    </source>
</reference>
<dbReference type="PANTHER" id="PTHR11741">
    <property type="entry name" value="ELONGATION FACTOR TS"/>
    <property type="match status" value="1"/>
</dbReference>
<evidence type="ECO:0000313" key="9">
    <source>
        <dbReference type="Proteomes" id="UP000319613"/>
    </source>
</evidence>
<dbReference type="SUPFAM" id="SSF46934">
    <property type="entry name" value="UBA-like"/>
    <property type="match status" value="1"/>
</dbReference>
<comment type="subcellular location">
    <subcellularLocation>
        <location evidence="6">Cytoplasm</location>
    </subcellularLocation>
</comment>
<dbReference type="FunFam" id="1.10.8.10:FF:000001">
    <property type="entry name" value="Elongation factor Ts"/>
    <property type="match status" value="1"/>
</dbReference>
<evidence type="ECO:0000256" key="3">
    <source>
        <dbReference type="ARBA" id="ARBA00022768"/>
    </source>
</evidence>
<dbReference type="Gene3D" id="3.30.479.20">
    <property type="entry name" value="Elongation factor Ts, dimerisation domain"/>
    <property type="match status" value="1"/>
</dbReference>
<dbReference type="FunFam" id="1.10.286.20:FF:000001">
    <property type="entry name" value="Elongation factor Ts"/>
    <property type="match status" value="1"/>
</dbReference>
<feature type="domain" description="Translation elongation factor EFTs/EF1B dimerisation" evidence="7">
    <location>
        <begin position="29"/>
        <end position="192"/>
    </location>
</feature>
<evidence type="ECO:0000256" key="5">
    <source>
        <dbReference type="ARBA" id="ARBA00025453"/>
    </source>
</evidence>
<keyword evidence="4 6" id="KW-0648">Protein biosynthesis</keyword>
<dbReference type="AlphaFoldDB" id="A0A554J9Y1"/>
<name>A0A554J9Y1_9BACT</name>